<sequence length="116" mass="13135">MNVLDEEKDGIWREMLKEIRKTALPNLPKRMNIISFLLANFENDKCPLKLCSSISYLLKCKKRMICISGPWMMMQSIIDFVGEAKNLRGDSHDTCTVKSKSSGHSRSSTFSTSSAN</sequence>
<dbReference type="Proteomes" id="UP000275408">
    <property type="component" value="Unassembled WGS sequence"/>
</dbReference>
<protein>
    <submittedName>
        <fullName evidence="2">Uncharacterized protein</fullName>
    </submittedName>
</protein>
<evidence type="ECO:0000256" key="1">
    <source>
        <dbReference type="SAM" id="MobiDB-lite"/>
    </source>
</evidence>
<evidence type="ECO:0000313" key="3">
    <source>
        <dbReference type="Proteomes" id="UP000275408"/>
    </source>
</evidence>
<name>A0A3M6TW96_POCDA</name>
<comment type="caution">
    <text evidence="2">The sequence shown here is derived from an EMBL/GenBank/DDBJ whole genome shotgun (WGS) entry which is preliminary data.</text>
</comment>
<proteinExistence type="predicted"/>
<accession>A0A3M6TW96</accession>
<gene>
    <name evidence="2" type="ORF">pdam_00019987</name>
</gene>
<feature type="region of interest" description="Disordered" evidence="1">
    <location>
        <begin position="95"/>
        <end position="116"/>
    </location>
</feature>
<evidence type="ECO:0000313" key="2">
    <source>
        <dbReference type="EMBL" id="RMX45693.1"/>
    </source>
</evidence>
<reference evidence="2 3" key="1">
    <citation type="journal article" date="2018" name="Sci. Rep.">
        <title>Comparative analysis of the Pocillopora damicornis genome highlights role of immune system in coral evolution.</title>
        <authorList>
            <person name="Cunning R."/>
            <person name="Bay R.A."/>
            <person name="Gillette P."/>
            <person name="Baker A.C."/>
            <person name="Traylor-Knowles N."/>
        </authorList>
    </citation>
    <scope>NUCLEOTIDE SEQUENCE [LARGE SCALE GENOMIC DNA]</scope>
    <source>
        <strain evidence="2">RSMAS</strain>
        <tissue evidence="2">Whole animal</tissue>
    </source>
</reference>
<organism evidence="2 3">
    <name type="scientific">Pocillopora damicornis</name>
    <name type="common">Cauliflower coral</name>
    <name type="synonym">Millepora damicornis</name>
    <dbReference type="NCBI Taxonomy" id="46731"/>
    <lineage>
        <taxon>Eukaryota</taxon>
        <taxon>Metazoa</taxon>
        <taxon>Cnidaria</taxon>
        <taxon>Anthozoa</taxon>
        <taxon>Hexacorallia</taxon>
        <taxon>Scleractinia</taxon>
        <taxon>Astrocoeniina</taxon>
        <taxon>Pocilloporidae</taxon>
        <taxon>Pocillopora</taxon>
    </lineage>
</organism>
<dbReference type="EMBL" id="RCHS01002791">
    <property type="protein sequence ID" value="RMX45693.1"/>
    <property type="molecule type" value="Genomic_DNA"/>
</dbReference>
<feature type="compositionally biased region" description="Low complexity" evidence="1">
    <location>
        <begin position="99"/>
        <end position="116"/>
    </location>
</feature>
<dbReference type="AlphaFoldDB" id="A0A3M6TW96"/>
<keyword evidence="3" id="KW-1185">Reference proteome</keyword>